<organism evidence="1 2">
    <name type="scientific">Lasiodiplodia mahajangana</name>
    <dbReference type="NCBI Taxonomy" id="1108764"/>
    <lineage>
        <taxon>Eukaryota</taxon>
        <taxon>Fungi</taxon>
        <taxon>Dikarya</taxon>
        <taxon>Ascomycota</taxon>
        <taxon>Pezizomycotina</taxon>
        <taxon>Dothideomycetes</taxon>
        <taxon>Dothideomycetes incertae sedis</taxon>
        <taxon>Botryosphaeriales</taxon>
        <taxon>Botryosphaeriaceae</taxon>
        <taxon>Lasiodiplodia</taxon>
    </lineage>
</organism>
<protein>
    <submittedName>
        <fullName evidence="1">Uncharacterized protein</fullName>
    </submittedName>
</protein>
<sequence>MAFISNIKLFHRNNVATIRNSPLAEISGALGDLGTLLPLMITLAMNWSISLSTTLVFSGAFNIVTGVVFGIPLPVQPMKAIAAAAIASHTSERETMAAGSVTAGLVLVLSLTGLLRLVTKIIPIPVIKGIQFGAGLSLVISAGSSLLQTLRPTWDQPLDNRIWAFAAFLLLILTQRRTRFPFALIMFVAGVTIALVRIAISPEMSMPELHVWNPYLILPKWSAEAIGMGVAQLPLTTLNSVIAVSALASDLLPNLPSPSVTAVGISVSAMNLFGCWFGAMPVCHGSGGLAAQYRFGARSGASVMILGLFKMILGLAFGESLLDLLQTFPRSLLGIMVVAAGLELARVGQSLNYGAPDLWESSVEGDGSGRLGKRRRSVSDEERAQRWNVMLITTAGILAFKNDAAPIDKARAGGDNSTPVLPSLPPTDLPIAGLSNRIAHRTLPCLQLQSLNFSLPATTSPTPFPSPVAGDPMDITTPTSSSAAQSVGRGSDGDASETNGRGNTTSGGEQGSGGASNNTDAGSLERSVVNICPGCGRSCYPPTQNFSDVFHTGSPETALWEFKHGNGNFKRGDLVGLREIKRRASRHALVHREYSNQKPTPSQPGTPAEPMPVIHDGSDPRLASIEHSLYEINTKLQRSEETAQYMHIKQQAMVDTINRLLHFNQELSRTVLSLVPPENPIHRDVVNLQGEIHRQAEYFMAADEPLDPPVSSTRQYFANLDNPPVSPRQLAQDSRAPPHQSRSSNFYRPPVPSNLSIGSRRPYGSISGAPSQSSPSSLRSQAPPPPPGPQPPTAVEPPPNSLARRHTSADIRAHGWQPNPPPYLGSGPPSSHWPSSPSRAPVDDHRIREAPSGYSLSRPTTPPAPPFSNGNIGSSLDSLNNWSWNSANRENKNLSVRDISTPPTRRGSMAHILNPTDTIERDNEDDPRGDEDRKRKRMQ</sequence>
<evidence type="ECO:0000313" key="1">
    <source>
        <dbReference type="EMBL" id="KAJ8125818.1"/>
    </source>
</evidence>
<reference evidence="1" key="1">
    <citation type="submission" date="2022-12" db="EMBL/GenBank/DDBJ databases">
        <title>Genome Sequence of Lasiodiplodia mahajangana.</title>
        <authorList>
            <person name="Buettner E."/>
        </authorList>
    </citation>
    <scope>NUCLEOTIDE SEQUENCE</scope>
    <source>
        <strain evidence="1">VT137</strain>
    </source>
</reference>
<comment type="caution">
    <text evidence="1">The sequence shown here is derived from an EMBL/GenBank/DDBJ whole genome shotgun (WGS) entry which is preliminary data.</text>
</comment>
<name>A0ACC2JF16_9PEZI</name>
<accession>A0ACC2JF16</accession>
<keyword evidence="2" id="KW-1185">Reference proteome</keyword>
<dbReference type="EMBL" id="JAPUUL010002164">
    <property type="protein sequence ID" value="KAJ8125818.1"/>
    <property type="molecule type" value="Genomic_DNA"/>
</dbReference>
<dbReference type="Proteomes" id="UP001153332">
    <property type="component" value="Unassembled WGS sequence"/>
</dbReference>
<evidence type="ECO:0000313" key="2">
    <source>
        <dbReference type="Proteomes" id="UP001153332"/>
    </source>
</evidence>
<gene>
    <name evidence="1" type="ORF">O1611_g7820</name>
</gene>
<proteinExistence type="predicted"/>